<feature type="region of interest" description="Disordered" evidence="1">
    <location>
        <begin position="1"/>
        <end position="25"/>
    </location>
</feature>
<gene>
    <name evidence="2" type="ORF">TorRG33x02_321360</name>
</gene>
<keyword evidence="3" id="KW-1185">Reference proteome</keyword>
<comment type="caution">
    <text evidence="2">The sequence shown here is derived from an EMBL/GenBank/DDBJ whole genome shotgun (WGS) entry which is preliminary data.</text>
</comment>
<dbReference type="OrthoDB" id="10378647at2759"/>
<evidence type="ECO:0000313" key="2">
    <source>
        <dbReference type="EMBL" id="PON48051.1"/>
    </source>
</evidence>
<evidence type="ECO:0000313" key="3">
    <source>
        <dbReference type="Proteomes" id="UP000237000"/>
    </source>
</evidence>
<dbReference type="Proteomes" id="UP000237000">
    <property type="component" value="Unassembled WGS sequence"/>
</dbReference>
<dbReference type="EMBL" id="JXTC01000523">
    <property type="protein sequence ID" value="PON48051.1"/>
    <property type="molecule type" value="Genomic_DNA"/>
</dbReference>
<proteinExistence type="predicted"/>
<organism evidence="2 3">
    <name type="scientific">Trema orientale</name>
    <name type="common">Charcoal tree</name>
    <name type="synonym">Celtis orientalis</name>
    <dbReference type="NCBI Taxonomy" id="63057"/>
    <lineage>
        <taxon>Eukaryota</taxon>
        <taxon>Viridiplantae</taxon>
        <taxon>Streptophyta</taxon>
        <taxon>Embryophyta</taxon>
        <taxon>Tracheophyta</taxon>
        <taxon>Spermatophyta</taxon>
        <taxon>Magnoliopsida</taxon>
        <taxon>eudicotyledons</taxon>
        <taxon>Gunneridae</taxon>
        <taxon>Pentapetalae</taxon>
        <taxon>rosids</taxon>
        <taxon>fabids</taxon>
        <taxon>Rosales</taxon>
        <taxon>Cannabaceae</taxon>
        <taxon>Trema</taxon>
    </lineage>
</organism>
<dbReference type="InParanoid" id="A0A2P5BGW8"/>
<evidence type="ECO:0000256" key="1">
    <source>
        <dbReference type="SAM" id="MobiDB-lite"/>
    </source>
</evidence>
<name>A0A2P5BGW8_TREOI</name>
<accession>A0A2P5BGW8</accession>
<sequence length="42" mass="4605">MTSGNTLDSRDAANPDSDFGRSDQALSPWATILLGMMDHPRR</sequence>
<dbReference type="AlphaFoldDB" id="A0A2P5BGW8"/>
<protein>
    <submittedName>
        <fullName evidence="2">Uncharacterized protein</fullName>
    </submittedName>
</protein>
<feature type="compositionally biased region" description="Basic and acidic residues" evidence="1">
    <location>
        <begin position="8"/>
        <end position="21"/>
    </location>
</feature>
<reference evidence="3" key="1">
    <citation type="submission" date="2016-06" db="EMBL/GenBank/DDBJ databases">
        <title>Parallel loss of symbiosis genes in relatives of nitrogen-fixing non-legume Parasponia.</title>
        <authorList>
            <person name="Van Velzen R."/>
            <person name="Holmer R."/>
            <person name="Bu F."/>
            <person name="Rutten L."/>
            <person name="Van Zeijl A."/>
            <person name="Liu W."/>
            <person name="Santuari L."/>
            <person name="Cao Q."/>
            <person name="Sharma T."/>
            <person name="Shen D."/>
            <person name="Roswanjaya Y."/>
            <person name="Wardhani T."/>
            <person name="Kalhor M.S."/>
            <person name="Jansen J."/>
            <person name="Van den Hoogen J."/>
            <person name="Gungor B."/>
            <person name="Hartog M."/>
            <person name="Hontelez J."/>
            <person name="Verver J."/>
            <person name="Yang W.-C."/>
            <person name="Schijlen E."/>
            <person name="Repin R."/>
            <person name="Schilthuizen M."/>
            <person name="Schranz E."/>
            <person name="Heidstra R."/>
            <person name="Miyata K."/>
            <person name="Fedorova E."/>
            <person name="Kohlen W."/>
            <person name="Bisseling T."/>
            <person name="Smit S."/>
            <person name="Geurts R."/>
        </authorList>
    </citation>
    <scope>NUCLEOTIDE SEQUENCE [LARGE SCALE GENOMIC DNA]</scope>
    <source>
        <strain evidence="3">cv. RG33-2</strain>
    </source>
</reference>